<gene>
    <name evidence="2" type="ORF">BpHYR1_054125</name>
</gene>
<accession>A0A3M7SMD6</accession>
<protein>
    <submittedName>
        <fullName evidence="2">Uncharacterized protein</fullName>
    </submittedName>
</protein>
<dbReference type="Proteomes" id="UP000276133">
    <property type="component" value="Unassembled WGS sequence"/>
</dbReference>
<keyword evidence="1" id="KW-0732">Signal</keyword>
<evidence type="ECO:0000256" key="1">
    <source>
        <dbReference type="SAM" id="SignalP"/>
    </source>
</evidence>
<name>A0A3M7SMD6_BRAPC</name>
<organism evidence="2 3">
    <name type="scientific">Brachionus plicatilis</name>
    <name type="common">Marine rotifer</name>
    <name type="synonym">Brachionus muelleri</name>
    <dbReference type="NCBI Taxonomy" id="10195"/>
    <lineage>
        <taxon>Eukaryota</taxon>
        <taxon>Metazoa</taxon>
        <taxon>Spiralia</taxon>
        <taxon>Gnathifera</taxon>
        <taxon>Rotifera</taxon>
        <taxon>Eurotatoria</taxon>
        <taxon>Monogononta</taxon>
        <taxon>Pseudotrocha</taxon>
        <taxon>Ploima</taxon>
        <taxon>Brachionidae</taxon>
        <taxon>Brachionus</taxon>
    </lineage>
</organism>
<keyword evidence="3" id="KW-1185">Reference proteome</keyword>
<feature type="signal peptide" evidence="1">
    <location>
        <begin position="1"/>
        <end position="19"/>
    </location>
</feature>
<reference evidence="2 3" key="1">
    <citation type="journal article" date="2018" name="Sci. Rep.">
        <title>Genomic signatures of local adaptation to the degree of environmental predictability in rotifers.</title>
        <authorList>
            <person name="Franch-Gras L."/>
            <person name="Hahn C."/>
            <person name="Garcia-Roger E.M."/>
            <person name="Carmona M.J."/>
            <person name="Serra M."/>
            <person name="Gomez A."/>
        </authorList>
    </citation>
    <scope>NUCLEOTIDE SEQUENCE [LARGE SCALE GENOMIC DNA]</scope>
    <source>
        <strain evidence="2">HYR1</strain>
    </source>
</reference>
<sequence>MKLIVAFLFMGFMSYTAQSLLSDILNPTVCLMCCGPPPCCNCCGMDWLCNQSTLGVALKSSQKRQMADILNGGQLNLCLTCCGPPPCCSTCGT</sequence>
<evidence type="ECO:0000313" key="2">
    <source>
        <dbReference type="EMBL" id="RNA36981.1"/>
    </source>
</evidence>
<feature type="chain" id="PRO_5018256653" evidence="1">
    <location>
        <begin position="20"/>
        <end position="93"/>
    </location>
</feature>
<proteinExistence type="predicted"/>
<comment type="caution">
    <text evidence="2">The sequence shown here is derived from an EMBL/GenBank/DDBJ whole genome shotgun (WGS) entry which is preliminary data.</text>
</comment>
<dbReference type="AlphaFoldDB" id="A0A3M7SMD6"/>
<dbReference type="EMBL" id="REGN01001110">
    <property type="protein sequence ID" value="RNA36981.1"/>
    <property type="molecule type" value="Genomic_DNA"/>
</dbReference>
<evidence type="ECO:0000313" key="3">
    <source>
        <dbReference type="Proteomes" id="UP000276133"/>
    </source>
</evidence>